<dbReference type="EMBL" id="JAUKUA010000006">
    <property type="protein sequence ID" value="KAK0707660.1"/>
    <property type="molecule type" value="Genomic_DNA"/>
</dbReference>
<evidence type="ECO:0000313" key="2">
    <source>
        <dbReference type="EMBL" id="KAK0707660.1"/>
    </source>
</evidence>
<sequence length="64" mass="7198">MQRISPSSPTVAQEEMVHGYGHAQDSNQRPSRLNQGYSHENSNHQNTPCNYELKKGLSSARMVL</sequence>
<organism evidence="2 3">
    <name type="scientific">Lasiosphaeris hirsuta</name>
    <dbReference type="NCBI Taxonomy" id="260670"/>
    <lineage>
        <taxon>Eukaryota</taxon>
        <taxon>Fungi</taxon>
        <taxon>Dikarya</taxon>
        <taxon>Ascomycota</taxon>
        <taxon>Pezizomycotina</taxon>
        <taxon>Sordariomycetes</taxon>
        <taxon>Sordariomycetidae</taxon>
        <taxon>Sordariales</taxon>
        <taxon>Lasiosphaeriaceae</taxon>
        <taxon>Lasiosphaeris</taxon>
    </lineage>
</organism>
<protein>
    <submittedName>
        <fullName evidence="2">Uncharacterized protein</fullName>
    </submittedName>
</protein>
<dbReference type="AlphaFoldDB" id="A0AA40DLK8"/>
<reference evidence="2" key="1">
    <citation type="submission" date="2023-06" db="EMBL/GenBank/DDBJ databases">
        <title>Genome-scale phylogeny and comparative genomics of the fungal order Sordariales.</title>
        <authorList>
            <consortium name="Lawrence Berkeley National Laboratory"/>
            <person name="Hensen N."/>
            <person name="Bonometti L."/>
            <person name="Westerberg I."/>
            <person name="Brannstrom I.O."/>
            <person name="Guillou S."/>
            <person name="Cros-Aarteil S."/>
            <person name="Calhoun S."/>
            <person name="Haridas S."/>
            <person name="Kuo A."/>
            <person name="Mondo S."/>
            <person name="Pangilinan J."/>
            <person name="Riley R."/>
            <person name="Labutti K."/>
            <person name="Andreopoulos B."/>
            <person name="Lipzen A."/>
            <person name="Chen C."/>
            <person name="Yanf M."/>
            <person name="Daum C."/>
            <person name="Ng V."/>
            <person name="Clum A."/>
            <person name="Steindorff A."/>
            <person name="Ohm R."/>
            <person name="Martin F."/>
            <person name="Silar P."/>
            <person name="Natvig D."/>
            <person name="Lalanne C."/>
            <person name="Gautier V."/>
            <person name="Ament-Velasquez S.L."/>
            <person name="Kruys A."/>
            <person name="Hutchinson M.I."/>
            <person name="Powell A.J."/>
            <person name="Barry K."/>
            <person name="Miller A.N."/>
            <person name="Grigoriev I.V."/>
            <person name="Debuchy R."/>
            <person name="Gladieux P."/>
            <person name="Thoren M.H."/>
            <person name="Johannesson H."/>
        </authorList>
    </citation>
    <scope>NUCLEOTIDE SEQUENCE</scope>
    <source>
        <strain evidence="2">SMH4607-1</strain>
    </source>
</reference>
<feature type="region of interest" description="Disordered" evidence="1">
    <location>
        <begin position="1"/>
        <end position="64"/>
    </location>
</feature>
<comment type="caution">
    <text evidence="2">The sequence shown here is derived from an EMBL/GenBank/DDBJ whole genome shotgun (WGS) entry which is preliminary data.</text>
</comment>
<keyword evidence="3" id="KW-1185">Reference proteome</keyword>
<gene>
    <name evidence="2" type="ORF">B0H67DRAFT_588270</name>
</gene>
<feature type="compositionally biased region" description="Polar residues" evidence="1">
    <location>
        <begin position="24"/>
        <end position="49"/>
    </location>
</feature>
<feature type="compositionally biased region" description="Polar residues" evidence="1">
    <location>
        <begin position="1"/>
        <end position="11"/>
    </location>
</feature>
<evidence type="ECO:0000313" key="3">
    <source>
        <dbReference type="Proteomes" id="UP001172102"/>
    </source>
</evidence>
<name>A0AA40DLK8_9PEZI</name>
<proteinExistence type="predicted"/>
<dbReference type="Proteomes" id="UP001172102">
    <property type="component" value="Unassembled WGS sequence"/>
</dbReference>
<evidence type="ECO:0000256" key="1">
    <source>
        <dbReference type="SAM" id="MobiDB-lite"/>
    </source>
</evidence>
<accession>A0AA40DLK8</accession>